<dbReference type="InterPro" id="IPR036187">
    <property type="entry name" value="DNA_mismatch_repair_MutS_sf"/>
</dbReference>
<dbReference type="AlphaFoldDB" id="A0A250XG60"/>
<keyword evidence="3" id="KW-0067">ATP-binding</keyword>
<dbReference type="PANTHER" id="PTHR11361:SF20">
    <property type="entry name" value="MUTS PROTEIN HOMOLOG 5"/>
    <property type="match status" value="1"/>
</dbReference>
<dbReference type="EMBL" id="BEGY01000074">
    <property type="protein sequence ID" value="GAX82061.1"/>
    <property type="molecule type" value="Genomic_DNA"/>
</dbReference>
<protein>
    <recommendedName>
        <fullName evidence="5">DNA mismatch repair proteins mutS family domain-containing protein</fullName>
    </recommendedName>
</protein>
<dbReference type="PANTHER" id="PTHR11361">
    <property type="entry name" value="DNA MISMATCH REPAIR PROTEIN MUTS FAMILY MEMBER"/>
    <property type="match status" value="1"/>
</dbReference>
<dbReference type="Pfam" id="PF00488">
    <property type="entry name" value="MutS_V"/>
    <property type="match status" value="1"/>
</dbReference>
<organism evidence="6 7">
    <name type="scientific">Chlamydomonas eustigma</name>
    <dbReference type="NCBI Taxonomy" id="1157962"/>
    <lineage>
        <taxon>Eukaryota</taxon>
        <taxon>Viridiplantae</taxon>
        <taxon>Chlorophyta</taxon>
        <taxon>core chlorophytes</taxon>
        <taxon>Chlorophyceae</taxon>
        <taxon>CS clade</taxon>
        <taxon>Chlamydomonadales</taxon>
        <taxon>Chlamydomonadaceae</taxon>
        <taxon>Chlamydomonas</taxon>
    </lineage>
</organism>
<dbReference type="OrthoDB" id="547493at2759"/>
<dbReference type="InterPro" id="IPR011184">
    <property type="entry name" value="DNA_mismatch_repair_Msh2"/>
</dbReference>
<dbReference type="GO" id="GO:0005524">
    <property type="term" value="F:ATP binding"/>
    <property type="evidence" value="ECO:0007669"/>
    <property type="project" value="UniProtKB-KW"/>
</dbReference>
<reference evidence="6 7" key="1">
    <citation type="submission" date="2017-08" db="EMBL/GenBank/DDBJ databases">
        <title>Acidophilic green algal genome provides insights into adaptation to an acidic environment.</title>
        <authorList>
            <person name="Hirooka S."/>
            <person name="Hirose Y."/>
            <person name="Kanesaki Y."/>
            <person name="Higuchi S."/>
            <person name="Fujiwara T."/>
            <person name="Onuma R."/>
            <person name="Era A."/>
            <person name="Ohbayashi R."/>
            <person name="Uzuka A."/>
            <person name="Nozaki H."/>
            <person name="Yoshikawa H."/>
            <person name="Miyagishima S.Y."/>
        </authorList>
    </citation>
    <scope>NUCLEOTIDE SEQUENCE [LARGE SCALE GENOMIC DNA]</scope>
    <source>
        <strain evidence="6 7">NIES-2499</strain>
    </source>
</reference>
<evidence type="ECO:0000259" key="5">
    <source>
        <dbReference type="PROSITE" id="PS00486"/>
    </source>
</evidence>
<evidence type="ECO:0000256" key="1">
    <source>
        <dbReference type="ARBA" id="ARBA00006271"/>
    </source>
</evidence>
<dbReference type="Proteomes" id="UP000232323">
    <property type="component" value="Unassembled WGS sequence"/>
</dbReference>
<dbReference type="SMART" id="SM00533">
    <property type="entry name" value="MUTSd"/>
    <property type="match status" value="1"/>
</dbReference>
<dbReference type="SUPFAM" id="SSF48334">
    <property type="entry name" value="DNA repair protein MutS, domain III"/>
    <property type="match status" value="1"/>
</dbReference>
<dbReference type="GO" id="GO:0005634">
    <property type="term" value="C:nucleus"/>
    <property type="evidence" value="ECO:0007669"/>
    <property type="project" value="TreeGrafter"/>
</dbReference>
<sequence>MQEHVQPHDSFGTQNMQAVSEIHQQDRDVGLTVQSVSELPLSGCLMVDPFTLRSLQIFVNEQHPSNMGIGKPKEGFSLYGMLHAQCMSNMGKHLLRSWMLCPVVNLASVADRQNAVQLLMNSPDKALILKNVVKKIQDIPRVLQRLSDAQVHPDVQSLQTVVFSLQQLQNLRDIFQQLTSAAPSSMDMTPLQVRYGIFPLGDLQWSDVSISHKILTQISSALRQCEEIICDIIDFPQEEGFMIKYGVCEELDKLKDMYHSLPDTLTMVLQEELHRIPQHLAQRNSSQLWSIVYLPQIGYVMQISGAALTDDLADILKDYEHVMEGQADDGAPSVYFHTQSTRDLSASVGDVLYKIQDLEATLCTELIKRLLLYTPQLLSAASAVAELDCLLAFASCARDGSYCRPKLVPESVLVIDEGRHPLAELVVDTYIPNSTCMDDEGGNRVHIITGPNASGKSCYIKQVAMIAYMAHLGCFVPAKSATIGLIDRIFTRLIAGMIYRATERSLIIVDEFGKGTLPCDGAGLLSAFVQHICDAPRRPPRALFSTHFQELLDPQVLPKYYSHKHTS</sequence>
<dbReference type="PROSITE" id="PS00486">
    <property type="entry name" value="DNA_MISMATCH_REPAIR_2"/>
    <property type="match status" value="1"/>
</dbReference>
<evidence type="ECO:0000313" key="7">
    <source>
        <dbReference type="Proteomes" id="UP000232323"/>
    </source>
</evidence>
<dbReference type="SUPFAM" id="SSF52540">
    <property type="entry name" value="P-loop containing nucleoside triphosphate hydrolases"/>
    <property type="match status" value="1"/>
</dbReference>
<dbReference type="GO" id="GO:0051026">
    <property type="term" value="P:chiasma assembly"/>
    <property type="evidence" value="ECO:0007669"/>
    <property type="project" value="TreeGrafter"/>
</dbReference>
<dbReference type="InterPro" id="IPR007696">
    <property type="entry name" value="DNA_mismatch_repair_MutS_core"/>
</dbReference>
<evidence type="ECO:0000256" key="4">
    <source>
        <dbReference type="ARBA" id="ARBA00023125"/>
    </source>
</evidence>
<feature type="domain" description="DNA mismatch repair proteins mutS family" evidence="5">
    <location>
        <begin position="505"/>
        <end position="521"/>
    </location>
</feature>
<dbReference type="GO" id="GO:0006298">
    <property type="term" value="P:mismatch repair"/>
    <property type="evidence" value="ECO:0007669"/>
    <property type="project" value="InterPro"/>
</dbReference>
<evidence type="ECO:0000313" key="6">
    <source>
        <dbReference type="EMBL" id="GAX82061.1"/>
    </source>
</evidence>
<proteinExistence type="inferred from homology"/>
<gene>
    <name evidence="6" type="ORF">CEUSTIGMA_g9489.t1</name>
</gene>
<keyword evidence="7" id="KW-1185">Reference proteome</keyword>
<dbReference type="SMART" id="SM00534">
    <property type="entry name" value="MUTSac"/>
    <property type="match status" value="1"/>
</dbReference>
<dbReference type="Pfam" id="PF05192">
    <property type="entry name" value="MutS_III"/>
    <property type="match status" value="1"/>
</dbReference>
<evidence type="ECO:0000256" key="3">
    <source>
        <dbReference type="ARBA" id="ARBA00022840"/>
    </source>
</evidence>
<comment type="similarity">
    <text evidence="1">Belongs to the DNA mismatch repair MutS family.</text>
</comment>
<comment type="caution">
    <text evidence="6">The sequence shown here is derived from an EMBL/GenBank/DDBJ whole genome shotgun (WGS) entry which is preliminary data.</text>
</comment>
<evidence type="ECO:0000256" key="2">
    <source>
        <dbReference type="ARBA" id="ARBA00022741"/>
    </source>
</evidence>
<dbReference type="GO" id="GO:0030983">
    <property type="term" value="F:mismatched DNA binding"/>
    <property type="evidence" value="ECO:0007669"/>
    <property type="project" value="InterPro"/>
</dbReference>
<dbReference type="GO" id="GO:0140664">
    <property type="term" value="F:ATP-dependent DNA damage sensor activity"/>
    <property type="evidence" value="ECO:0007669"/>
    <property type="project" value="InterPro"/>
</dbReference>
<dbReference type="InterPro" id="IPR000432">
    <property type="entry name" value="DNA_mismatch_repair_MutS_C"/>
</dbReference>
<dbReference type="Gene3D" id="3.40.50.300">
    <property type="entry name" value="P-loop containing nucleotide triphosphate hydrolases"/>
    <property type="match status" value="2"/>
</dbReference>
<keyword evidence="2" id="KW-0547">Nucleotide-binding</keyword>
<accession>A0A250XG60</accession>
<dbReference type="PIRSF" id="PIRSF005813">
    <property type="entry name" value="MSH2"/>
    <property type="match status" value="1"/>
</dbReference>
<dbReference type="STRING" id="1157962.A0A250XG60"/>
<dbReference type="InterPro" id="IPR045076">
    <property type="entry name" value="MutS"/>
</dbReference>
<keyword evidence="4" id="KW-0238">DNA-binding</keyword>
<dbReference type="Gene3D" id="1.10.1420.10">
    <property type="match status" value="2"/>
</dbReference>
<dbReference type="InterPro" id="IPR027417">
    <property type="entry name" value="P-loop_NTPase"/>
</dbReference>
<name>A0A250XG60_9CHLO</name>